<proteinExistence type="predicted"/>
<gene>
    <name evidence="11" type="ORF">SAMN05660282_00834</name>
</gene>
<dbReference type="EMBL" id="FOPJ01000004">
    <property type="protein sequence ID" value="SFG42661.1"/>
    <property type="molecule type" value="Genomic_DNA"/>
</dbReference>
<dbReference type="SUPFAM" id="SSF50331">
    <property type="entry name" value="MOP-like"/>
    <property type="match status" value="1"/>
</dbReference>
<dbReference type="PROSITE" id="PS50893">
    <property type="entry name" value="ABC_TRANSPORTER_2"/>
    <property type="match status" value="1"/>
</dbReference>
<dbReference type="InterPro" id="IPR008995">
    <property type="entry name" value="Mo/tungstate-bd_C_term_dom"/>
</dbReference>
<dbReference type="InterPro" id="IPR013611">
    <property type="entry name" value="Transp-assoc_OB_typ2"/>
</dbReference>
<dbReference type="PROSITE" id="PS00211">
    <property type="entry name" value="ABC_TRANSPORTER_1"/>
    <property type="match status" value="1"/>
</dbReference>
<accession>A0A1I2RY09</accession>
<keyword evidence="12" id="KW-1185">Reference proteome</keyword>
<keyword evidence="8" id="KW-0472">Membrane</keyword>
<evidence type="ECO:0000256" key="8">
    <source>
        <dbReference type="ARBA" id="ARBA00023136"/>
    </source>
</evidence>
<keyword evidence="2" id="KW-1003">Cell membrane</keyword>
<dbReference type="Proteomes" id="UP000199065">
    <property type="component" value="Unassembled WGS sequence"/>
</dbReference>
<evidence type="ECO:0000256" key="7">
    <source>
        <dbReference type="ARBA" id="ARBA00023065"/>
    </source>
</evidence>
<protein>
    <recommendedName>
        <fullName evidence="9">ABC-type quaternary amine transporter</fullName>
        <ecNumber evidence="9">7.6.2.9</ecNumber>
    </recommendedName>
</protein>
<evidence type="ECO:0000313" key="12">
    <source>
        <dbReference type="Proteomes" id="UP000199065"/>
    </source>
</evidence>
<dbReference type="PANTHER" id="PTHR42781:SF4">
    <property type="entry name" value="SPERMIDINE_PUTRESCINE IMPORT ATP-BINDING PROTEIN POTA"/>
    <property type="match status" value="1"/>
</dbReference>
<evidence type="ECO:0000256" key="1">
    <source>
        <dbReference type="ARBA" id="ARBA00022448"/>
    </source>
</evidence>
<feature type="domain" description="ABC transporter" evidence="10">
    <location>
        <begin position="6"/>
        <end position="233"/>
    </location>
</feature>
<keyword evidence="5 11" id="KW-0067">ATP-binding</keyword>
<dbReference type="EC" id="7.6.2.9" evidence="9"/>
<keyword evidence="7" id="KW-0406">Ion transport</keyword>
<dbReference type="Pfam" id="PF08402">
    <property type="entry name" value="TOBE_2"/>
    <property type="match status" value="1"/>
</dbReference>
<evidence type="ECO:0000256" key="9">
    <source>
        <dbReference type="ARBA" id="ARBA00066388"/>
    </source>
</evidence>
<keyword evidence="1" id="KW-0813">Transport</keyword>
<keyword evidence="4" id="KW-0547">Nucleotide-binding</keyword>
<dbReference type="SUPFAM" id="SSF52540">
    <property type="entry name" value="P-loop containing nucleoside triphosphate hydrolases"/>
    <property type="match status" value="1"/>
</dbReference>
<dbReference type="CDD" id="cd03259">
    <property type="entry name" value="ABC_Carb_Solutes_like"/>
    <property type="match status" value="1"/>
</dbReference>
<keyword evidence="3" id="KW-0410">Iron transport</keyword>
<dbReference type="InterPro" id="IPR050093">
    <property type="entry name" value="ABC_SmlMolc_Importer"/>
</dbReference>
<dbReference type="InterPro" id="IPR003593">
    <property type="entry name" value="AAA+_ATPase"/>
</dbReference>
<dbReference type="Pfam" id="PF00005">
    <property type="entry name" value="ABC_tran"/>
    <property type="match status" value="1"/>
</dbReference>
<dbReference type="PANTHER" id="PTHR42781">
    <property type="entry name" value="SPERMIDINE/PUTRESCINE IMPORT ATP-BINDING PROTEIN POTA"/>
    <property type="match status" value="1"/>
</dbReference>
<dbReference type="InterPro" id="IPR003439">
    <property type="entry name" value="ABC_transporter-like_ATP-bd"/>
</dbReference>
<evidence type="ECO:0000256" key="6">
    <source>
        <dbReference type="ARBA" id="ARBA00023004"/>
    </source>
</evidence>
<dbReference type="Gene3D" id="2.40.50.100">
    <property type="match status" value="1"/>
</dbReference>
<dbReference type="InterPro" id="IPR015853">
    <property type="entry name" value="ABC_transpr_FbpC"/>
</dbReference>
<dbReference type="Gene3D" id="3.40.50.300">
    <property type="entry name" value="P-loop containing nucleotide triphosphate hydrolases"/>
    <property type="match status" value="1"/>
</dbReference>
<keyword evidence="6" id="KW-0408">Iron</keyword>
<evidence type="ECO:0000313" key="11">
    <source>
        <dbReference type="EMBL" id="SFG42661.1"/>
    </source>
</evidence>
<dbReference type="STRING" id="185761.SAMN05660282_00834"/>
<reference evidence="11 12" key="1">
    <citation type="submission" date="2016-10" db="EMBL/GenBank/DDBJ databases">
        <authorList>
            <person name="de Groot N.N."/>
        </authorList>
    </citation>
    <scope>NUCLEOTIDE SEQUENCE [LARGE SCALE GENOMIC DNA]</scope>
    <source>
        <strain>J11</strain>
        <strain evidence="12">PG 39</strain>
    </source>
</reference>
<evidence type="ECO:0000256" key="3">
    <source>
        <dbReference type="ARBA" id="ARBA00022496"/>
    </source>
</evidence>
<name>A0A1I2RY09_9CORY</name>
<evidence type="ECO:0000259" key="10">
    <source>
        <dbReference type="PROSITE" id="PS50893"/>
    </source>
</evidence>
<evidence type="ECO:0000256" key="5">
    <source>
        <dbReference type="ARBA" id="ARBA00022840"/>
    </source>
</evidence>
<dbReference type="AlphaFoldDB" id="A0A1I2RY09"/>
<dbReference type="GO" id="GO:0016887">
    <property type="term" value="F:ATP hydrolysis activity"/>
    <property type="evidence" value="ECO:0007669"/>
    <property type="project" value="InterPro"/>
</dbReference>
<dbReference type="InterPro" id="IPR027417">
    <property type="entry name" value="P-loop_NTPase"/>
</dbReference>
<dbReference type="GO" id="GO:0043190">
    <property type="term" value="C:ATP-binding cassette (ABC) transporter complex"/>
    <property type="evidence" value="ECO:0007669"/>
    <property type="project" value="InterPro"/>
</dbReference>
<dbReference type="GO" id="GO:0005524">
    <property type="term" value="F:ATP binding"/>
    <property type="evidence" value="ECO:0007669"/>
    <property type="project" value="UniProtKB-KW"/>
</dbReference>
<organism evidence="11 12">
    <name type="scientific">Corynebacterium spheniscorum</name>
    <dbReference type="NCBI Taxonomy" id="185761"/>
    <lineage>
        <taxon>Bacteria</taxon>
        <taxon>Bacillati</taxon>
        <taxon>Actinomycetota</taxon>
        <taxon>Actinomycetes</taxon>
        <taxon>Mycobacteriales</taxon>
        <taxon>Corynebacteriaceae</taxon>
        <taxon>Corynebacterium</taxon>
    </lineage>
</organism>
<dbReference type="InterPro" id="IPR017871">
    <property type="entry name" value="ABC_transporter-like_CS"/>
</dbReference>
<evidence type="ECO:0000256" key="2">
    <source>
        <dbReference type="ARBA" id="ARBA00022475"/>
    </source>
</evidence>
<dbReference type="GO" id="GO:0015408">
    <property type="term" value="F:ABC-type ferric iron transporter activity"/>
    <property type="evidence" value="ECO:0007669"/>
    <property type="project" value="InterPro"/>
</dbReference>
<dbReference type="RefSeq" id="WP_177180056.1">
    <property type="nucleotide sequence ID" value="NZ_FOPJ01000004.1"/>
</dbReference>
<dbReference type="FunFam" id="3.40.50.300:FF:000425">
    <property type="entry name" value="Probable ABC transporter, ATP-binding subunit"/>
    <property type="match status" value="1"/>
</dbReference>
<dbReference type="GO" id="GO:0015418">
    <property type="term" value="F:ABC-type quaternary ammonium compound transporting activity"/>
    <property type="evidence" value="ECO:0007669"/>
    <property type="project" value="UniProtKB-EC"/>
</dbReference>
<evidence type="ECO:0000256" key="4">
    <source>
        <dbReference type="ARBA" id="ARBA00022741"/>
    </source>
</evidence>
<sequence>MAGGELRIRGLKAGYGRGRMVLDGVDLDVPAGGLVAVLGPSGCGKTTLLRVLAGLLPASEGSVELGERNLVGVPPEKRRVGLVPQDAALFPHLNVSGNVGFGLPRAERRGPRVRELLELAGIAELADRSPAALSGGQAARVALARALAPNPDLVLLDEPYAALDAGLRGRLRTDVAAILKAAGTTSVLVTHDQDEALSMADYVAVLDSGKVVQCARPQELYARPQNAWVANFVGTCATLPVKRRADGGWDSGLGVIEQASASAGVGEQALAVVRPEQVAVGVSGVAAEVEGVSYVGHATTYHLRLGDGAAIEAMVIGAPSYGVGETVPVAPLQALHIVAE</sequence>
<dbReference type="SMART" id="SM00382">
    <property type="entry name" value="AAA"/>
    <property type="match status" value="1"/>
</dbReference>